<dbReference type="SMART" id="SM00530">
    <property type="entry name" value="HTH_XRE"/>
    <property type="match status" value="1"/>
</dbReference>
<name>I3UW92_PSEPU</name>
<dbReference type="HOGENOM" id="CLU_125852_3_1_6"/>
<feature type="domain" description="HTH cro/C1-type" evidence="1">
    <location>
        <begin position="121"/>
        <end position="174"/>
    </location>
</feature>
<reference evidence="2 3" key="1">
    <citation type="journal article" date="2012" name="J. Bacteriol.">
        <title>Complete Genome Sequence of the Naphthalene-Degrading Pseudomonas putida Strain ND6.</title>
        <authorList>
            <person name="Li S."/>
            <person name="Zhao H."/>
            <person name="Li Y."/>
            <person name="Niu S."/>
            <person name="Cai B."/>
        </authorList>
    </citation>
    <scope>NUCLEOTIDE SEQUENCE [LARGE SCALE GENOMIC DNA]</scope>
    <source>
        <strain evidence="2 3">ND6</strain>
    </source>
</reference>
<dbReference type="EMBL" id="CP003588">
    <property type="protein sequence ID" value="AFK69763.1"/>
    <property type="molecule type" value="Genomic_DNA"/>
</dbReference>
<dbReference type="SMR" id="I3UW92"/>
<protein>
    <submittedName>
        <fullName evidence="2">Helix-turn-helix domain-containing protein</fullName>
    </submittedName>
</protein>
<gene>
    <name evidence="2" type="ORF">YSA_05532</name>
</gene>
<dbReference type="GO" id="GO:0001046">
    <property type="term" value="F:core promoter sequence-specific DNA binding"/>
    <property type="evidence" value="ECO:0007669"/>
    <property type="project" value="TreeGrafter"/>
</dbReference>
<dbReference type="InterPro" id="IPR010982">
    <property type="entry name" value="Lambda_DNA-bd_dom_sf"/>
</dbReference>
<dbReference type="Gene3D" id="1.10.260.40">
    <property type="entry name" value="lambda repressor-like DNA-binding domains"/>
    <property type="match status" value="1"/>
</dbReference>
<accession>I3UW92</accession>
<dbReference type="InterPro" id="IPR001387">
    <property type="entry name" value="Cro/C1-type_HTH"/>
</dbReference>
<dbReference type="Proteomes" id="UP000005268">
    <property type="component" value="Chromosome"/>
</dbReference>
<dbReference type="AlphaFoldDB" id="I3UW92"/>
<organism evidence="2 3">
    <name type="scientific">Pseudomonas putida ND6</name>
    <dbReference type="NCBI Taxonomy" id="231023"/>
    <lineage>
        <taxon>Bacteria</taxon>
        <taxon>Pseudomonadati</taxon>
        <taxon>Pseudomonadota</taxon>
        <taxon>Gammaproteobacteria</taxon>
        <taxon>Pseudomonadales</taxon>
        <taxon>Pseudomonadaceae</taxon>
        <taxon>Pseudomonas</taxon>
    </lineage>
</organism>
<dbReference type="PATRIC" id="fig|231023.4.peg.2657"/>
<dbReference type="PANTHER" id="PTHR40455:SF1">
    <property type="entry name" value="ANTITOXIN HIGA"/>
    <property type="match status" value="1"/>
</dbReference>
<proteinExistence type="predicted"/>
<sequence>MVQKRYQVATWAARYFNSTGDNMKRDKIEANGLDAFIANISPMLDGLNTQMATMAQLLAACHDPIKDDAELEARMALIDELYSHADSEGHAAARFAEMVADRVYEYESESVLVPFASQAEALAFLLSDRGVKQKDLSAIATQSAVSEILNNKRKMTVAQIKGFAEFFSVPVEFFMHGVV</sequence>
<evidence type="ECO:0000313" key="2">
    <source>
        <dbReference type="EMBL" id="AFK69763.1"/>
    </source>
</evidence>
<dbReference type="PANTHER" id="PTHR40455">
    <property type="entry name" value="ANTITOXIN HIGA"/>
    <property type="match status" value="1"/>
</dbReference>
<dbReference type="SUPFAM" id="SSF47413">
    <property type="entry name" value="lambda repressor-like DNA-binding domains"/>
    <property type="match status" value="1"/>
</dbReference>
<evidence type="ECO:0000313" key="3">
    <source>
        <dbReference type="Proteomes" id="UP000005268"/>
    </source>
</evidence>
<evidence type="ECO:0000259" key="1">
    <source>
        <dbReference type="SMART" id="SM00530"/>
    </source>
</evidence>
<dbReference type="GO" id="GO:0006355">
    <property type="term" value="P:regulation of DNA-templated transcription"/>
    <property type="evidence" value="ECO:0007669"/>
    <property type="project" value="InterPro"/>
</dbReference>
<dbReference type="InterPro" id="IPR039060">
    <property type="entry name" value="Antitox_HigA"/>
</dbReference>
<dbReference type="KEGG" id="ppi:YSA_05532"/>